<keyword evidence="2" id="KW-1185">Reference proteome</keyword>
<organism evidence="1 2">
    <name type="scientific">Dyadobacter chenwenxiniae</name>
    <dbReference type="NCBI Taxonomy" id="2906456"/>
    <lineage>
        <taxon>Bacteria</taxon>
        <taxon>Pseudomonadati</taxon>
        <taxon>Bacteroidota</taxon>
        <taxon>Cytophagia</taxon>
        <taxon>Cytophagales</taxon>
        <taxon>Spirosomataceae</taxon>
        <taxon>Dyadobacter</taxon>
    </lineage>
</organism>
<proteinExistence type="predicted"/>
<sequence length="442" mass="49813">MTLKNILACISVCTVIACSSRKQSSVDEEKLKQIGQEYVALGLSIGQYDPDFVDAYYGPDSLRPAALNDTSDFPKDSLILRVSGLKKQVAGLRAASTNDTIRSRADWLGSQLTAFERRIRIFSGESAAFDTESKELFDAVAPVYDEKHFQDLIARMDSMLPGKGPLPDRFQKIASRFLLPKDKIDTVFRVAIAEARKRTLQHYKLPPGENFKLEYVTDKPWSGYNWYKGNYQSLIQINISQPIFIQRAIDLACHEGYPGHHVFNALLEKNIYHDKGALEISLYPLFSPQSLIAEGSANYGISIAFPGDSQEQYCKQVLMPLAGIDTTGAHLYFEALKIGSALNYARNEVARGLVNKSMTDKEALRWLTDYCLLTEKGATDYLRFIKKYRSYVINYNYGQDLVKNYIEGTAGQDSGKRWKAFEKILSNPMKASDLLATDKQYK</sequence>
<reference evidence="1" key="1">
    <citation type="submission" date="2021-12" db="EMBL/GenBank/DDBJ databases">
        <title>Novel species in genus Dyadobacter.</title>
        <authorList>
            <person name="Ma C."/>
        </authorList>
    </citation>
    <scope>NUCLEOTIDE SEQUENCE</scope>
    <source>
        <strain evidence="1">LJ419</strain>
    </source>
</reference>
<dbReference type="Proteomes" id="UP001139000">
    <property type="component" value="Unassembled WGS sequence"/>
</dbReference>
<gene>
    <name evidence="1" type="ORF">LXM26_05905</name>
</gene>
<dbReference type="PROSITE" id="PS51257">
    <property type="entry name" value="PROKAR_LIPOPROTEIN"/>
    <property type="match status" value="1"/>
</dbReference>
<evidence type="ECO:0000313" key="1">
    <source>
        <dbReference type="EMBL" id="MCF0061017.1"/>
    </source>
</evidence>
<evidence type="ECO:0000313" key="2">
    <source>
        <dbReference type="Proteomes" id="UP001139000"/>
    </source>
</evidence>
<accession>A0A9X1TDC3</accession>
<comment type="caution">
    <text evidence="1">The sequence shown here is derived from an EMBL/GenBank/DDBJ whole genome shotgun (WGS) entry which is preliminary data.</text>
</comment>
<dbReference type="EMBL" id="JAJTTC010000001">
    <property type="protein sequence ID" value="MCF0061017.1"/>
    <property type="molecule type" value="Genomic_DNA"/>
</dbReference>
<dbReference type="RefSeq" id="WP_234654084.1">
    <property type="nucleotide sequence ID" value="NZ_CP094997.1"/>
</dbReference>
<dbReference type="AlphaFoldDB" id="A0A9X1TDC3"/>
<evidence type="ECO:0008006" key="3">
    <source>
        <dbReference type="Google" id="ProtNLM"/>
    </source>
</evidence>
<name>A0A9X1TDC3_9BACT</name>
<protein>
    <recommendedName>
        <fullName evidence="3">DUF885 domain-containing protein</fullName>
    </recommendedName>
</protein>